<keyword evidence="6" id="KW-1185">Reference proteome</keyword>
<gene>
    <name evidence="7" type="primary">LOC111010747</name>
</gene>
<dbReference type="PANTHER" id="PTHR15629">
    <property type="entry name" value="SH3YL1 PROTEIN"/>
    <property type="match status" value="1"/>
</dbReference>
<dbReference type="PROSITE" id="PS50178">
    <property type="entry name" value="ZF_FYVE"/>
    <property type="match status" value="1"/>
</dbReference>
<dbReference type="AlphaFoldDB" id="A0A6J1CFG8"/>
<dbReference type="InterPro" id="IPR013083">
    <property type="entry name" value="Znf_RING/FYVE/PHD"/>
</dbReference>
<proteinExistence type="predicted"/>
<dbReference type="SUPFAM" id="SSF57903">
    <property type="entry name" value="FYVE/PHD zinc finger"/>
    <property type="match status" value="1"/>
</dbReference>
<name>A0A6J1CFG8_MOMCH</name>
<feature type="domain" description="FYVE-type" evidence="5">
    <location>
        <begin position="218"/>
        <end position="280"/>
    </location>
</feature>
<dbReference type="Pfam" id="PF04366">
    <property type="entry name" value="Ysc84"/>
    <property type="match status" value="1"/>
</dbReference>
<evidence type="ECO:0000256" key="1">
    <source>
        <dbReference type="ARBA" id="ARBA00022723"/>
    </source>
</evidence>
<dbReference type="Proteomes" id="UP000504603">
    <property type="component" value="Unplaced"/>
</dbReference>
<evidence type="ECO:0000256" key="4">
    <source>
        <dbReference type="PROSITE-ProRule" id="PRU00091"/>
    </source>
</evidence>
<accession>A0A6J1CFG8</accession>
<protein>
    <submittedName>
        <fullName evidence="7">Uncharacterized protein LOC111010747</fullName>
    </submittedName>
</protein>
<dbReference type="RefSeq" id="XP_022139967.1">
    <property type="nucleotide sequence ID" value="XM_022284275.1"/>
</dbReference>
<dbReference type="SMART" id="SM00064">
    <property type="entry name" value="FYVE"/>
    <property type="match status" value="1"/>
</dbReference>
<keyword evidence="1" id="KW-0479">Metal-binding</keyword>
<dbReference type="InterPro" id="IPR017455">
    <property type="entry name" value="Znf_FYVE-rel"/>
</dbReference>
<dbReference type="CDD" id="cd11526">
    <property type="entry name" value="SYLF_FYVE"/>
    <property type="match status" value="1"/>
</dbReference>
<dbReference type="Pfam" id="PF01363">
    <property type="entry name" value="FYVE"/>
    <property type="match status" value="1"/>
</dbReference>
<keyword evidence="3" id="KW-0862">Zinc</keyword>
<evidence type="ECO:0000313" key="6">
    <source>
        <dbReference type="Proteomes" id="UP000504603"/>
    </source>
</evidence>
<reference evidence="7" key="1">
    <citation type="submission" date="2025-08" db="UniProtKB">
        <authorList>
            <consortium name="RefSeq"/>
        </authorList>
    </citation>
    <scope>IDENTIFICATION</scope>
    <source>
        <strain evidence="7">OHB3-1</strain>
    </source>
</reference>
<dbReference type="InterPro" id="IPR051702">
    <property type="entry name" value="SH3_domain_YSC84-like"/>
</dbReference>
<keyword evidence="2 4" id="KW-0863">Zinc-finger</keyword>
<evidence type="ECO:0000259" key="5">
    <source>
        <dbReference type="PROSITE" id="PS50178"/>
    </source>
</evidence>
<evidence type="ECO:0000256" key="2">
    <source>
        <dbReference type="ARBA" id="ARBA00022771"/>
    </source>
</evidence>
<dbReference type="KEGG" id="mcha:111010747"/>
<dbReference type="InterPro" id="IPR007461">
    <property type="entry name" value="Ysc84_actin-binding"/>
</dbReference>
<dbReference type="GO" id="GO:0035091">
    <property type="term" value="F:phosphatidylinositol binding"/>
    <property type="evidence" value="ECO:0007669"/>
    <property type="project" value="TreeGrafter"/>
</dbReference>
<organism evidence="6 7">
    <name type="scientific">Momordica charantia</name>
    <name type="common">Bitter gourd</name>
    <name type="synonym">Balsam pear</name>
    <dbReference type="NCBI Taxonomy" id="3673"/>
    <lineage>
        <taxon>Eukaryota</taxon>
        <taxon>Viridiplantae</taxon>
        <taxon>Streptophyta</taxon>
        <taxon>Embryophyta</taxon>
        <taxon>Tracheophyta</taxon>
        <taxon>Spermatophyta</taxon>
        <taxon>Magnoliopsida</taxon>
        <taxon>eudicotyledons</taxon>
        <taxon>Gunneridae</taxon>
        <taxon>Pentapetalae</taxon>
        <taxon>rosids</taxon>
        <taxon>fabids</taxon>
        <taxon>Cucurbitales</taxon>
        <taxon>Cucurbitaceae</taxon>
        <taxon>Momordiceae</taxon>
        <taxon>Momordica</taxon>
    </lineage>
</organism>
<sequence>MEGILISRTDSQGIETLASRASDFPQPYPVSISDDSSSAVGYPEVDSFRELNVSLGPECFLSEKSVESRESDSESLPSIGEMQKPRGNCFYYDSPLLEDTGVWIPISVPPMSESDHEEWAKGFHLNGGCFPEEELGYSQCFGGEKELTMWDVMVEMLTAARGRVGSLGSIGNNGCRLSWMSSHMLEQAWSELEHSLTEANFGNVREILEAEPPRWLSDSSAASCMLCGVRFHPIMCSRHHCRFCGGIFCGDCSKGRSLLPVKFRVADPQRVCDVCNVRLESVQPYLMDKVSNAAQLPTHDLTDLSTLRSWVNFPWGQSMEYEIYKATNTIRAYNKVGSLKPEKLIPDAILRQAKGLAIITVVKVGAVMTYNVGTGLVVARREDGSWSPPSAISSFGMGWGPQIGGELTDFIIVLRTCDAVNTFSGNVHLAVGAGVSAAVGVIGRTAEADVRAGDGGCGSCYTYSCSKGAFVGCSLKGSIVTTRTRENARFYGSQSITATDILVGALPRPPAAAILYNALADLYQKIEK</sequence>
<dbReference type="Gene3D" id="3.30.40.10">
    <property type="entry name" value="Zinc/RING finger domain, C3HC4 (zinc finger)"/>
    <property type="match status" value="1"/>
</dbReference>
<evidence type="ECO:0000256" key="3">
    <source>
        <dbReference type="ARBA" id="ARBA00022833"/>
    </source>
</evidence>
<dbReference type="PANTHER" id="PTHR15629:SF43">
    <property type="entry name" value="RING_FYVE_PHD-TYPE ZINC FINGER FAMILY PROTEIN"/>
    <property type="match status" value="1"/>
</dbReference>
<dbReference type="OrthoDB" id="443981at2759"/>
<dbReference type="InterPro" id="IPR011011">
    <property type="entry name" value="Znf_FYVE_PHD"/>
</dbReference>
<evidence type="ECO:0000313" key="7">
    <source>
        <dbReference type="RefSeq" id="XP_022139967.1"/>
    </source>
</evidence>
<dbReference type="FunFam" id="3.30.40.10:FF:000151">
    <property type="entry name" value="Zinc finger family protein"/>
    <property type="match status" value="1"/>
</dbReference>
<dbReference type="InterPro" id="IPR000306">
    <property type="entry name" value="Znf_FYVE"/>
</dbReference>
<dbReference type="GO" id="GO:0008270">
    <property type="term" value="F:zinc ion binding"/>
    <property type="evidence" value="ECO:0007669"/>
    <property type="project" value="UniProtKB-KW"/>
</dbReference>
<dbReference type="GeneID" id="111010747"/>